<dbReference type="RefSeq" id="WP_109793510.1">
    <property type="nucleotide sequence ID" value="NZ_PHIG01000032.1"/>
</dbReference>
<dbReference type="AlphaFoldDB" id="A0A2M9G1A2"/>
<gene>
    <name evidence="2" type="ORF">CVT23_10505</name>
</gene>
<proteinExistence type="predicted"/>
<dbReference type="InterPro" id="IPR011727">
    <property type="entry name" value="CHP02117"/>
</dbReference>
<dbReference type="Proteomes" id="UP000229498">
    <property type="component" value="Unassembled WGS sequence"/>
</dbReference>
<dbReference type="OrthoDB" id="211174at2"/>
<evidence type="ECO:0000313" key="2">
    <source>
        <dbReference type="EMBL" id="PJK29486.1"/>
    </source>
</evidence>
<evidence type="ECO:0000256" key="1">
    <source>
        <dbReference type="SAM" id="SignalP"/>
    </source>
</evidence>
<keyword evidence="3" id="KW-1185">Reference proteome</keyword>
<evidence type="ECO:0008006" key="4">
    <source>
        <dbReference type="Google" id="ProtNLM"/>
    </source>
</evidence>
<organism evidence="2 3">
    <name type="scientific">Minwuia thermotolerans</name>
    <dbReference type="NCBI Taxonomy" id="2056226"/>
    <lineage>
        <taxon>Bacteria</taxon>
        <taxon>Pseudomonadati</taxon>
        <taxon>Pseudomonadota</taxon>
        <taxon>Alphaproteobacteria</taxon>
        <taxon>Minwuiales</taxon>
        <taxon>Minwuiaceae</taxon>
        <taxon>Minwuia</taxon>
    </lineage>
</organism>
<dbReference type="PROSITE" id="PS51257">
    <property type="entry name" value="PROKAR_LIPOPROTEIN"/>
    <property type="match status" value="1"/>
</dbReference>
<keyword evidence="1" id="KW-0732">Signal</keyword>
<dbReference type="EMBL" id="PHIG01000032">
    <property type="protein sequence ID" value="PJK29486.1"/>
    <property type="molecule type" value="Genomic_DNA"/>
</dbReference>
<protein>
    <recommendedName>
        <fullName evidence="4">DUF2459 domain-containing protein</fullName>
    </recommendedName>
</protein>
<reference evidence="2 3" key="1">
    <citation type="submission" date="2017-11" db="EMBL/GenBank/DDBJ databases">
        <title>Draft genome sequence of Rhizobiales bacterium SY3-13.</title>
        <authorList>
            <person name="Sun C."/>
        </authorList>
    </citation>
    <scope>NUCLEOTIDE SEQUENCE [LARGE SCALE GENOMIC DNA]</scope>
    <source>
        <strain evidence="2 3">SY3-13</strain>
    </source>
</reference>
<name>A0A2M9G1A2_9PROT</name>
<feature type="signal peptide" evidence="1">
    <location>
        <begin position="1"/>
        <end position="19"/>
    </location>
</feature>
<feature type="chain" id="PRO_5014618103" description="DUF2459 domain-containing protein" evidence="1">
    <location>
        <begin position="20"/>
        <end position="223"/>
    </location>
</feature>
<comment type="caution">
    <text evidence="2">The sequence shown here is derived from an EMBL/GenBank/DDBJ whole genome shotgun (WGS) entry which is preliminary data.</text>
</comment>
<evidence type="ECO:0000313" key="3">
    <source>
        <dbReference type="Proteomes" id="UP000229498"/>
    </source>
</evidence>
<sequence length="223" mass="23426">MSALGVRAALIGIGAFCMAWVGACAPAGTPVPTPDPTVDGGSLTRTVYLVRSRLHTGIVMARDALPSSHLPEAADFPDAPFLEFGWGDRDYYPDPNPTVGMGLSALMTPTEAVMKIGARGPPPFAGADDLLSLPVSDGEFGRIAEAIDASFDRPDGGRAEPIPGGRRGGRNFYPAHGRFQMFNTCNNWLARVLAAAGLDVSTTGAMTGAELMLRVRALPRVTE</sequence>
<accession>A0A2M9G1A2</accession>
<dbReference type="Pfam" id="PF09601">
    <property type="entry name" value="DUF2459"/>
    <property type="match status" value="1"/>
</dbReference>